<evidence type="ECO:0000313" key="1">
    <source>
        <dbReference type="EMBL" id="CAH1113077.1"/>
    </source>
</evidence>
<protein>
    <submittedName>
        <fullName evidence="1">Uncharacterized protein</fullName>
    </submittedName>
</protein>
<organism evidence="1 2">
    <name type="scientific">Psylliodes chrysocephalus</name>
    <dbReference type="NCBI Taxonomy" id="3402493"/>
    <lineage>
        <taxon>Eukaryota</taxon>
        <taxon>Metazoa</taxon>
        <taxon>Ecdysozoa</taxon>
        <taxon>Arthropoda</taxon>
        <taxon>Hexapoda</taxon>
        <taxon>Insecta</taxon>
        <taxon>Pterygota</taxon>
        <taxon>Neoptera</taxon>
        <taxon>Endopterygota</taxon>
        <taxon>Coleoptera</taxon>
        <taxon>Polyphaga</taxon>
        <taxon>Cucujiformia</taxon>
        <taxon>Chrysomeloidea</taxon>
        <taxon>Chrysomelidae</taxon>
        <taxon>Galerucinae</taxon>
        <taxon>Alticini</taxon>
        <taxon>Psylliodes</taxon>
    </lineage>
</organism>
<proteinExistence type="predicted"/>
<dbReference type="Proteomes" id="UP001153636">
    <property type="component" value="Chromosome 7"/>
</dbReference>
<dbReference type="EMBL" id="OV651819">
    <property type="protein sequence ID" value="CAH1113077.1"/>
    <property type="molecule type" value="Genomic_DNA"/>
</dbReference>
<dbReference type="AlphaFoldDB" id="A0A9P0GJE2"/>
<evidence type="ECO:0000313" key="2">
    <source>
        <dbReference type="Proteomes" id="UP001153636"/>
    </source>
</evidence>
<accession>A0A9P0GJE2</accession>
<sequence length="250" mass="28855">MDYYWGKFAQANIRQGLMRRREYALQAKDPIKYIPQEALSFLLDNRFTKQQYIAIRLSSKNRNCDIYPSYQQVLEAKSEYQPDNIEISENLAKVPFQDLLPYTTNKIFILQEDVISRITIGKHQVSATPVASYDFDGSSGHSEYEQKFLNKAEGFSRFQCFCNYAYTTKTDYEVIDTSDPLISSLSLQSRRLKLKIKKLPEEVLKLLESHAQPENLNITTDDSQSDALDLESFLGSELDSLELDSELQNI</sequence>
<gene>
    <name evidence="1" type="ORF">PSYICH_LOCUS13810</name>
</gene>
<dbReference type="OrthoDB" id="5399138at2759"/>
<name>A0A9P0GJE2_9CUCU</name>
<reference evidence="1" key="1">
    <citation type="submission" date="2022-01" db="EMBL/GenBank/DDBJ databases">
        <authorList>
            <person name="King R."/>
        </authorList>
    </citation>
    <scope>NUCLEOTIDE SEQUENCE</scope>
</reference>
<keyword evidence="2" id="KW-1185">Reference proteome</keyword>